<dbReference type="InterPro" id="IPR042219">
    <property type="entry name" value="AAA_lid_11_sf"/>
</dbReference>
<evidence type="ECO:0000256" key="9">
    <source>
        <dbReference type="ARBA" id="ARBA00023054"/>
    </source>
</evidence>
<protein>
    <recommendedName>
        <fullName evidence="16">AAA+ ATPase domain-containing protein</fullName>
    </recommendedName>
</protein>
<dbReference type="GO" id="GO:0051959">
    <property type="term" value="F:dynein light intermediate chain binding"/>
    <property type="evidence" value="ECO:0007669"/>
    <property type="project" value="InterPro"/>
</dbReference>
<keyword evidence="8" id="KW-0243">Dynein</keyword>
<dbReference type="InterPro" id="IPR035699">
    <property type="entry name" value="AAA_6"/>
</dbReference>
<dbReference type="InterPro" id="IPR042228">
    <property type="entry name" value="Dynein_linker_3"/>
</dbReference>
<dbReference type="InterPro" id="IPR041658">
    <property type="entry name" value="AAA_lid_11"/>
</dbReference>
<dbReference type="FunFam" id="1.20.140.100:FF:000003">
    <property type="entry name" value="Dynein, axonemal, heavy chain 5"/>
    <property type="match status" value="1"/>
</dbReference>
<dbReference type="Pfam" id="PF12775">
    <property type="entry name" value="AAA_7"/>
    <property type="match status" value="1"/>
</dbReference>
<organism evidence="17 18">
    <name type="scientific">Electrophorus voltai</name>
    <dbReference type="NCBI Taxonomy" id="2609070"/>
    <lineage>
        <taxon>Eukaryota</taxon>
        <taxon>Metazoa</taxon>
        <taxon>Chordata</taxon>
        <taxon>Craniata</taxon>
        <taxon>Vertebrata</taxon>
        <taxon>Euteleostomi</taxon>
        <taxon>Actinopterygii</taxon>
        <taxon>Neopterygii</taxon>
        <taxon>Teleostei</taxon>
        <taxon>Ostariophysi</taxon>
        <taxon>Gymnotiformes</taxon>
        <taxon>Gymnotoidei</taxon>
        <taxon>Gymnotidae</taxon>
        <taxon>Electrophorus</taxon>
    </lineage>
</organism>
<evidence type="ECO:0000256" key="15">
    <source>
        <dbReference type="SAM" id="MobiDB-lite"/>
    </source>
</evidence>
<dbReference type="FunFam" id="3.40.50.300:FF:000049">
    <property type="entry name" value="Dynein, axonemal, heavy chain 5"/>
    <property type="match status" value="1"/>
</dbReference>
<dbReference type="PANTHER" id="PTHR46532:SF13">
    <property type="entry name" value="CYTOPLASMIC DYNEIN 1 HEAVY CHAIN 1"/>
    <property type="match status" value="1"/>
</dbReference>
<dbReference type="InterPro" id="IPR056759">
    <property type="entry name" value="DYH2-5-8_CC"/>
</dbReference>
<dbReference type="FunFam" id="3.40.50.300:FF:001221">
    <property type="entry name" value="Axonemal dynein heavy chain 8"/>
    <property type="match status" value="1"/>
</dbReference>
<dbReference type="GO" id="GO:0005874">
    <property type="term" value="C:microtubule"/>
    <property type="evidence" value="ECO:0007669"/>
    <property type="project" value="UniProtKB-KW"/>
</dbReference>
<dbReference type="FunFam" id="1.20.1270.280:FF:000002">
    <property type="entry name" value="Dynein heavy chain 5, axonemal"/>
    <property type="match status" value="1"/>
</dbReference>
<feature type="non-terminal residue" evidence="17">
    <location>
        <position position="1"/>
    </location>
</feature>
<dbReference type="InterPro" id="IPR041589">
    <property type="entry name" value="DNAH3_AAA_lid_1"/>
</dbReference>
<feature type="region of interest" description="Disordered" evidence="15">
    <location>
        <begin position="1041"/>
        <end position="1073"/>
    </location>
</feature>
<dbReference type="GO" id="GO:0005858">
    <property type="term" value="C:axonemal dynein complex"/>
    <property type="evidence" value="ECO:0007669"/>
    <property type="project" value="TreeGrafter"/>
</dbReference>
<dbReference type="FunFam" id="3.20.180.20:FF:000001">
    <property type="entry name" value="Dynein axonemal heavy chain 5"/>
    <property type="match status" value="1"/>
</dbReference>
<evidence type="ECO:0000256" key="6">
    <source>
        <dbReference type="ARBA" id="ARBA00022741"/>
    </source>
</evidence>
<dbReference type="FunFam" id="1.10.472.130:FF:000009">
    <property type="entry name" value="Dynein heavy chain 5, axonemal"/>
    <property type="match status" value="1"/>
</dbReference>
<dbReference type="GO" id="GO:0008569">
    <property type="term" value="F:minus-end-directed microtubule motor activity"/>
    <property type="evidence" value="ECO:0007669"/>
    <property type="project" value="InterPro"/>
</dbReference>
<dbReference type="InterPro" id="IPR013594">
    <property type="entry name" value="Dynein_heavy_tail"/>
</dbReference>
<dbReference type="InterPro" id="IPR003593">
    <property type="entry name" value="AAA+_ATPase"/>
</dbReference>
<keyword evidence="18" id="KW-1185">Reference proteome</keyword>
<name>A0AAD9DVY2_9TELE</name>
<dbReference type="InterPro" id="IPR027417">
    <property type="entry name" value="P-loop_NTPase"/>
</dbReference>
<dbReference type="Gene3D" id="1.20.920.20">
    <property type="match status" value="1"/>
</dbReference>
<dbReference type="PANTHER" id="PTHR46532">
    <property type="entry name" value="MALE FERTILITY FACTOR KL5"/>
    <property type="match status" value="1"/>
</dbReference>
<feature type="coiled-coil region" evidence="14">
    <location>
        <begin position="3239"/>
        <end position="3273"/>
    </location>
</feature>
<dbReference type="InterPro" id="IPR041228">
    <property type="entry name" value="Dynein_C"/>
</dbReference>
<dbReference type="Gene3D" id="1.20.140.100">
    <property type="entry name" value="Dynein heavy chain, N-terminal domain 2"/>
    <property type="match status" value="1"/>
</dbReference>
<dbReference type="Gene3D" id="1.20.920.30">
    <property type="match status" value="1"/>
</dbReference>
<evidence type="ECO:0000256" key="7">
    <source>
        <dbReference type="ARBA" id="ARBA00022840"/>
    </source>
</evidence>
<dbReference type="Pfam" id="PF18198">
    <property type="entry name" value="AAA_lid_11"/>
    <property type="match status" value="1"/>
</dbReference>
<evidence type="ECO:0000256" key="4">
    <source>
        <dbReference type="ARBA" id="ARBA00022701"/>
    </source>
</evidence>
<evidence type="ECO:0000256" key="11">
    <source>
        <dbReference type="ARBA" id="ARBA00023175"/>
    </source>
</evidence>
<dbReference type="FunFam" id="3.40.50.300:FF:000044">
    <property type="entry name" value="Dynein heavy chain 5, axonemal"/>
    <property type="match status" value="1"/>
</dbReference>
<dbReference type="InterPro" id="IPR026983">
    <property type="entry name" value="DHC"/>
</dbReference>
<dbReference type="InterPro" id="IPR024317">
    <property type="entry name" value="Dynein_heavy_chain_D4_dom"/>
</dbReference>
<evidence type="ECO:0000256" key="8">
    <source>
        <dbReference type="ARBA" id="ARBA00023017"/>
    </source>
</evidence>
<dbReference type="InterPro" id="IPR024743">
    <property type="entry name" value="Dynein_HC_stalk"/>
</dbReference>
<evidence type="ECO:0000256" key="10">
    <source>
        <dbReference type="ARBA" id="ARBA00023069"/>
    </source>
</evidence>
<evidence type="ECO:0000256" key="12">
    <source>
        <dbReference type="ARBA" id="ARBA00023212"/>
    </source>
</evidence>
<dbReference type="Pfam" id="PF12774">
    <property type="entry name" value="AAA_6"/>
    <property type="match status" value="1"/>
</dbReference>
<feature type="domain" description="AAA+ ATPase" evidence="16">
    <location>
        <begin position="2600"/>
        <end position="2798"/>
    </location>
</feature>
<dbReference type="Pfam" id="PF03028">
    <property type="entry name" value="Dynein_heavy"/>
    <property type="match status" value="1"/>
</dbReference>
<dbReference type="FunFam" id="3.40.50.300:FF:002141">
    <property type="entry name" value="Dynein heavy chain"/>
    <property type="match status" value="1"/>
</dbReference>
<dbReference type="InterPro" id="IPR042222">
    <property type="entry name" value="Dynein_2_N"/>
</dbReference>
<dbReference type="Pfam" id="PF12780">
    <property type="entry name" value="AAA_8"/>
    <property type="match status" value="1"/>
</dbReference>
<keyword evidence="3" id="KW-0963">Cytoplasm</keyword>
<reference evidence="17" key="1">
    <citation type="submission" date="2023-03" db="EMBL/GenBank/DDBJ databases">
        <title>Electrophorus voltai genome.</title>
        <authorList>
            <person name="Bian C."/>
        </authorList>
    </citation>
    <scope>NUCLEOTIDE SEQUENCE</scope>
    <source>
        <strain evidence="17">CB-2022</strain>
        <tissue evidence="17">Muscle</tissue>
    </source>
</reference>
<dbReference type="GO" id="GO:0005524">
    <property type="term" value="F:ATP binding"/>
    <property type="evidence" value="ECO:0007669"/>
    <property type="project" value="UniProtKB-KW"/>
</dbReference>
<keyword evidence="5" id="KW-0677">Repeat</keyword>
<dbReference type="FunFam" id="1.10.8.1220:FF:000001">
    <property type="entry name" value="Dynein axonemal heavy chain 5"/>
    <property type="match status" value="1"/>
</dbReference>
<dbReference type="InterPro" id="IPR043160">
    <property type="entry name" value="Dynein_C_barrel"/>
</dbReference>
<evidence type="ECO:0000256" key="3">
    <source>
        <dbReference type="ARBA" id="ARBA00022490"/>
    </source>
</evidence>
<dbReference type="GO" id="GO:0045505">
    <property type="term" value="F:dynein intermediate chain binding"/>
    <property type="evidence" value="ECO:0007669"/>
    <property type="project" value="InterPro"/>
</dbReference>
<dbReference type="InterPro" id="IPR013602">
    <property type="entry name" value="Dynein_heavy_linker"/>
</dbReference>
<dbReference type="GO" id="GO:0007018">
    <property type="term" value="P:microtubule-based movement"/>
    <property type="evidence" value="ECO:0007669"/>
    <property type="project" value="InterPro"/>
</dbReference>
<dbReference type="Gene3D" id="1.10.472.130">
    <property type="match status" value="1"/>
</dbReference>
<dbReference type="Pfam" id="PF18199">
    <property type="entry name" value="Dynein_C"/>
    <property type="match status" value="2"/>
</dbReference>
<keyword evidence="13" id="KW-0966">Cell projection</keyword>
<evidence type="ECO:0000256" key="1">
    <source>
        <dbReference type="ARBA" id="ARBA00004430"/>
    </source>
</evidence>
<dbReference type="Gene3D" id="3.20.180.20">
    <property type="entry name" value="Dynein heavy chain, N-terminal domain 2"/>
    <property type="match status" value="1"/>
</dbReference>
<dbReference type="Pfam" id="PF17852">
    <property type="entry name" value="Dynein_AAA_lid"/>
    <property type="match status" value="1"/>
</dbReference>
<comment type="caution">
    <text evidence="17">The sequence shown here is derived from an EMBL/GenBank/DDBJ whole genome shotgun (WGS) entry which is preliminary data.</text>
</comment>
<dbReference type="Gene3D" id="1.10.287.2620">
    <property type="match status" value="1"/>
</dbReference>
<evidence type="ECO:0000256" key="14">
    <source>
        <dbReference type="SAM" id="Coils"/>
    </source>
</evidence>
<feature type="region of interest" description="Disordered" evidence="15">
    <location>
        <begin position="866"/>
        <end position="921"/>
    </location>
</feature>
<dbReference type="Gene3D" id="1.10.8.720">
    <property type="entry name" value="Region D6 of dynein motor"/>
    <property type="match status" value="1"/>
</dbReference>
<dbReference type="Pfam" id="PF12777">
    <property type="entry name" value="MT"/>
    <property type="match status" value="1"/>
</dbReference>
<dbReference type="Pfam" id="PF08385">
    <property type="entry name" value="DHC_N1"/>
    <property type="match status" value="1"/>
</dbReference>
<accession>A0AAD9DVY2</accession>
<keyword evidence="6" id="KW-0547">Nucleotide-binding</keyword>
<dbReference type="FunFam" id="1.20.920.30:FF:000004">
    <property type="entry name" value="Dynein axonemal heavy chain 5"/>
    <property type="match status" value="1"/>
</dbReference>
<dbReference type="Gene3D" id="3.10.490.20">
    <property type="match status" value="1"/>
</dbReference>
<dbReference type="FunFam" id="3.40.50.300:FF:000320">
    <property type="entry name" value="Dynein, axonemal, heavy chain 5"/>
    <property type="match status" value="1"/>
</dbReference>
<dbReference type="Gene3D" id="1.10.8.710">
    <property type="match status" value="1"/>
</dbReference>
<comment type="subcellular location">
    <subcellularLocation>
        <location evidence="1">Cytoplasm</location>
        <location evidence="1">Cytoskeleton</location>
        <location evidence="1">Cilium axoneme</location>
    </subcellularLocation>
</comment>
<keyword evidence="7" id="KW-0067">ATP-binding</keyword>
<dbReference type="Gene3D" id="1.20.58.1120">
    <property type="match status" value="1"/>
</dbReference>
<keyword evidence="10" id="KW-0969">Cilium</keyword>
<dbReference type="Pfam" id="PF12781">
    <property type="entry name" value="AAA_9"/>
    <property type="match status" value="1"/>
</dbReference>
<evidence type="ECO:0000256" key="5">
    <source>
        <dbReference type="ARBA" id="ARBA00022737"/>
    </source>
</evidence>
<feature type="coiled-coil region" evidence="14">
    <location>
        <begin position="3459"/>
        <end position="3507"/>
    </location>
</feature>
<dbReference type="FunFam" id="1.20.58.1120:FF:000004">
    <property type="entry name" value="Dynein axonemal heavy chain 5"/>
    <property type="match status" value="1"/>
</dbReference>
<dbReference type="InterPro" id="IPR043157">
    <property type="entry name" value="Dynein_AAA1S"/>
</dbReference>
<feature type="domain" description="AAA+ ATPase" evidence="16">
    <location>
        <begin position="2271"/>
        <end position="2400"/>
    </location>
</feature>
<feature type="domain" description="AAA+ ATPase" evidence="16">
    <location>
        <begin position="1976"/>
        <end position="2128"/>
    </location>
</feature>
<gene>
    <name evidence="17" type="ORF">P4O66_010002</name>
</gene>
<keyword evidence="12" id="KW-0206">Cytoskeleton</keyword>
<dbReference type="SMART" id="SM00382">
    <property type="entry name" value="AAA"/>
    <property type="match status" value="3"/>
</dbReference>
<keyword evidence="4" id="KW-0493">Microtubule</keyword>
<dbReference type="FunFam" id="1.10.8.720:FF:000004">
    <property type="entry name" value="Dynein heavy chain 5, axonemal"/>
    <property type="match status" value="1"/>
</dbReference>
<keyword evidence="9 14" id="KW-0175">Coiled coil</keyword>
<dbReference type="FunFam" id="1.10.287.2620:FF:000003">
    <property type="entry name" value="Dynein, axonemal, heavy chain 5"/>
    <property type="match status" value="1"/>
</dbReference>
<sequence>SLNPAPQQKLKEEREAKRAQLDGRHDYVLGVVAACTGLEKAEVEDAVLEGTQIERMEQFFATGGLPHLMFYYQDTESTEAAVASSVIRGKKARVFVTEGSDVALTHMCVFFTRANTSKAVTTENVHRDVSFNMLDPTGVGLLKSVEQLLGEIFIPTLKKTSHGWGEVTNPQAQNVKQEFISSLENFVAVLAGAQESLEEKVNLKECDAFDLKTLKGPSDYTAVANSAETLEKIEACMKVWIKQIEQVLAENEQLRKEADNLGPRAELDHWKKRMSRFNYLLEQLKSPDVKAVLGVLMMAKSKLIKVWRELDIRITDSANEAKDNVKYLYTLERFCDPLYNSDPVSMVEALPGLINAVRMINSISRYYNTSEKITSLFVKVTNQMITACKAYITKNGSATIWDQPQDVVAEKLRAAIRLNQEYQKYFHQTKQKLEQSPSERQFDFSEMYIFGKFDTFQRRLSKILAMFSTINTYSTLQDSKIEGLETMATRFQAIVLTMKRKQYNFLDQRKTDFDQDYEEFCKQTAELHNQLRIFMDNTFDKIQSTERALNVLKKFERLCIPDLGISEKYQKILQNYGRDIEMVSRIYSKQKIDTPVARDLPPIAGRILWARQLYRRIQDPMQLIQEHRGILNTPEAKHIIRNYNRVAKVLLEFEVLYHRGWMSQIEMARIGLQASLLVKCPDTMELYVNFDPQILTQIRETECMSRMGLEIPPFAAVLRQKQELLKKNYNKLQMALSENTRVRAKIQPAFESLLAPHVARVDEAILPGLTSLSWASLNIDKYLSHISTALGDLELLLDRANDLVQFRIDAVLHEMSSTVLCALPEDEPATCEEFELCIKGAQLLHMKSSLVEEAANELINMLLDSEQKEEESEMERGSAAESRAEDRDGEDENRSEGRVFSRNTLAPSIGPLSPLARKRKKRDMSEVMEEEAKELLSYFNHRNIDALLRLTRNTLEALRRRIHASSLMHFLAEADSPNRQKGSSQQPIFRAGVCLSIPNVIVVPGLDEVQQALNKAVECVVSVSKGVGQWSKERISKRKMSERRLATLRQDGTDSDSEESQTTHRSFADSSSSDISASANQAIPLQVKNYYKSVSENKEIVKLVSVLSTSINSTKKEMVSTLDRFNRYQHIWRKDRESAIRRLTQGNALLSEFESQILYYRDLECEINAEPEFITVGALALYTADLKLALTAETKSWMVDFGHHCNRKYRTEMEQIFTFVDEASKKLNRQIKDLDDIRVAMAALKEIKEHQIAIDFQVVPIEESYAMLHKFELLVAKEEMEKVDTLRYAWEKLLVRSIEVQNELISLQPNFRGELIANVRTFVDDCKHFYQDYEKDGPMVLGLAPQDASDRLIMFQNRFDNLYRKYITFTGGEELFGLPVTQHPQLLEIRKQLSLLQKLYGLYNNVIDTVNSYYDILWADVHIERINNELVDFQTRCRKLPRALKEWQAFLDLKKTIDEFSECCPLLELMANRAMMTRHWKRITEVTGHTFEVETDTFKLRNIMEAPLLKYKEEIEDICISAVKERDIEQKLKQVMAEWDNKTFTFAQFKTRGELLLRGDSTSEITSNMEDSLMVLSSLMSNRYNTPFKAQIQKWVQNLSNTTDIIENWMTVQNLWIYLEAVFVGGDIAKQLPKEAKRFSNIDKSWVKIMTRAHEMPNVIQSCVGDETMGQLLPHLLEQLEICQKSLTGYLEKKRLLFPRFFFVSDPALLEILGQASDSHTIQAHLLNVFDNIKSVRFHDKIYDRILSISSREGETVDLDKPVTAEGNVEVWLNALLKESQRSLHLIIRQAAMAIQDSTFQLIDFLESFPAQVGLLGIQMIWTRDSEEALTNARFDRKIMTKTNQSFLELLNTLIDMTTKDLDTVERTKYETLITIHVHQRDIFDDLCRLHVKSPADFEWLKQCRFYFNEDSDKLLINITDVGFVYQNEFLGCTDRLVITPLTDSPHMSTEATVVRFYLRLRCYITLAQALGMSMGGAPAGPAGTGKTETTKDMGRCLGKYVVVFNCSDQMDFRGLGRIFKGKTCYVFISHFLISVCVYQSSGSWGCFDEFNRIDLPVLSVAAQQIATVLTCKKERRKTFVFTDGDSVEMNPEFGIFLTMNPGYAGRQELPENLKINFRSVAMMVPDRQIIIRVKLASCGFIDNIELARKFFTLYKLCEEQLSKQVHYDFGLRNILSVLRTLGAAKRANPSDTESTIVMRVLRDMNLSKLIDEDEPLFLSLIEDLFPGIQLDKAGYPQLEAAIDAQVTEAGLINHPPWRLKVIQLFETQRVRHGMMALGPSGSGKSTCIHILMKAMTDCGQPHREMRMNPKSITAPQMFGRLDVATNDWTDGIFSTLWRKTLRAKKGEHIWIVLDGPVDAIWIENLNSVLDDNRTLTLANGDRIPMAPSCKVVFEPHNIDNASPATVSRNGMVFMSSSVLSWSPILEGWLMTRPAQEAELLRDLFTHSFPELYRFSVQSLDHRMAVLEAFVIVQSTTMLQGLIQPKEQGGEVSPEHLERLYGFAVMWSIGALLELDDRKKMESWLRRHDNIHLDLPDIPSDSEDTMFDYHVTSDGQWVHWSSRVEEYIYPTDSTPAYSSILVPNVDNVRTDFLIQTIARQGKAVLLIGEQGTAKTVIIKRYLSKYDPESHAAKSLNFSSATTPLMFQRSVESYVDKRVGTTYGPPAGKKMSVFIDDINMPMINEWGDQVTNEIVRQLIEQNGFYNLEKPGEFTNIVDIQFLAAMIHPGGGRNDIPQRLKRHFSIFNCTLPSNASIDKIFGVIGTGHYCPCRGFAGGVWDLVVRLVPITRRLWQVTKVKMLPTPANFHYVFNLRDMSRIWQGMLSVTAEVIDSPGWLTLGGLPALQVLLRLWKHECKRVIADRFTSPDDVAWFDRALADLVEEQLGEQAREEAEPGVDVYFVDFLRDAPEATGEELENCVFDLPKVYEPIVSLASLRERLNLFLGHYNESIRGAGMDMVFFTDAMVHLVKVSRIIRTPRGNALLVGVGGSGKQSLTRLASFIAGYKTFQITLTRSYNTSNLLDDLKGLYKTAGQQGKGVTFIFTDNEIKDESFLEYMNNVLSSGEVSSLFARDEIDEILSDLIPVMKREFPRRPPTNESLREFFMGRVRQNLHVVLCFSPVGDKFRNRALKFPALISGCTMDWFSCWPKDALVAVSEHFLSTYDVDCSAQVKAEVVQCMGSFQDGVAEKCADYFRRYRRSAHVTPKSYLSFIQGYKAIYKEKRSEVQTLADRMKTGLHKLKEASESVAALSKELEVKEKELKIANEKADMVLKEVTVKAQAAENVKVEVQKVKDKAQAIVDSISADKAIAEEKLEAARPALEEAEAALQTIKPSDIATVRTLGRPPHLIMRIMDCVLLLFQRRLNSVRVDPERSSVTPSWQESLKLMTAGNFLGSLQQFPKDTINEEVVELLHPYFDMADYNIETARRVCGNVAGLCSWTKAMAAFFAINKEVLPLKANLAVQENRLTMANADLQKAQAELDDKQAELDVVQAEYEKAMVEKQTLLQDAERCRHKMQTASGLISGLAGEKARWTEQSREFATQTKRLVGDVLLATAFLSYSGPFNQEFRDLLLSDWQREMRARAIPFGTALNLADMLIDTATVSEWTLQGLPNDDLSIQNGIIVTKAARFPLLIDPQTQGKTWIKNKEAKSELQITSLNHKYFRNHLEDSLSLGRPLLIEDIGEELDPALDNVLEKNFIKTGSTYKVKVGDKEVDVMKGFRLYMTTKLPNPAYTPEVSARTAIIDFTVTMRGLEDQLLGRVILTEKQELEKERTDLLEDVTANKRRMKELEDSLLLRLTSTRGSLVDDDTLVVVLGNTKHTAEEVTQKLQIAAETEVQINTAREEYRPVATRGSILYFLITEMSMVNVMYQTSLRQFLGLFDVSLARSSKNPITSKRISNIIEYMTHEVHRCTARGLYEEHKFLFTLLLALKIDLQSGRVKHEEFLTLIKGGASLDLKACPPKVAKWILDMTWLNLVELSKLWQFSNILDQIARHEKQWKSWFDKEAPEAEVVPNAYDQSLDCFRRLLLIRSWCPDRTIAQARKYIKDSMGERYTEGVILDLERMWEESDPRTPLICFLSMGSDPTDSIIALGKRQKIETRYVSMGQGQEVHARKLLQHSMANGGWALLQNCHLGLDFLDELMDTVTETDSVHESFRLWMTTEVHRHFPIALLQMAIKFTNEPPQGLKAGLKRTYSAISQDLLDVSNMAQWRPTLYAVAFLHSTVQERRKYGPLGWNIPYEFNQADFNAAVQFVQNHLDDMDIKRGVSWSTVRYMIGEIQYGGRVTDDYDKRLLNTFAKVWFGEGMFASEFHFYKGYGIPRCGNVEQYLQHIQALPAYDTPEVFGLHPNADITYQSKLAKDVLDTILGIQPKDSSGGAGETREALVARLADDMLEKLPPDYVPFEVRERLLKAGLLQPMSIFLKQELERMQRVLALVRSTLTDLKLAIDGTIVMSENLRDALHCMYDARIPARWKKASWASSTLGFWFTELLERNRQFQAWIFEGRPNCFWMTGFFNPQGFLTAMRQHLAHLSSFCQPTPLMTCNGEVATQCWTHSARFSAVQEITRATKGWALDRMVLCSEVTRWMKDDVAHPPQEGVYVYGLYLEGAGWDRRNCRLVDSKPKVLFEPMPVLRLYAENNGAKDSRVYSCPIYKKPVRTDLNWIAAVDLRTNHPPEYWVLRGVALLCDAK</sequence>
<keyword evidence="11" id="KW-0505">Motor protein</keyword>
<proteinExistence type="inferred from homology"/>
<dbReference type="Proteomes" id="UP001239994">
    <property type="component" value="Unassembled WGS sequence"/>
</dbReference>
<dbReference type="Pfam" id="PF17857">
    <property type="entry name" value="AAA_lid_1"/>
    <property type="match status" value="1"/>
</dbReference>
<dbReference type="InterPro" id="IPR035706">
    <property type="entry name" value="AAA_9"/>
</dbReference>
<dbReference type="Pfam" id="PF25007">
    <property type="entry name" value="DYH2-5-8_CC"/>
    <property type="match status" value="1"/>
</dbReference>
<feature type="compositionally biased region" description="Basic and acidic residues" evidence="15">
    <location>
        <begin position="874"/>
        <end position="899"/>
    </location>
</feature>
<dbReference type="Gene3D" id="3.40.50.300">
    <property type="entry name" value="P-loop containing nucleotide triphosphate hydrolases"/>
    <property type="match status" value="5"/>
</dbReference>
<dbReference type="FunFam" id="3.10.490.20:FF:000010">
    <property type="entry name" value="Dynein heavy chain, putative"/>
    <property type="match status" value="1"/>
</dbReference>
<dbReference type="FunFam" id="3.40.50.300:FF:000543">
    <property type="entry name" value="Dynein axonemal heavy chain 5"/>
    <property type="match status" value="1"/>
</dbReference>
<dbReference type="FunFam" id="1.10.8.710:FF:000003">
    <property type="entry name" value="Dynein axonemal heavy chain 5"/>
    <property type="match status" value="1"/>
</dbReference>
<evidence type="ECO:0000259" key="16">
    <source>
        <dbReference type="SMART" id="SM00382"/>
    </source>
</evidence>
<dbReference type="Gene3D" id="6.10.140.1060">
    <property type="match status" value="1"/>
</dbReference>
<evidence type="ECO:0000313" key="17">
    <source>
        <dbReference type="EMBL" id="KAK1794794.1"/>
    </source>
</evidence>
<comment type="similarity">
    <text evidence="2">Belongs to the dynein heavy chain family.</text>
</comment>
<dbReference type="FunFam" id="1.20.920.20:FF:000004">
    <property type="entry name" value="Dynein axonemal heavy chain 5"/>
    <property type="match status" value="1"/>
</dbReference>
<evidence type="ECO:0000256" key="13">
    <source>
        <dbReference type="ARBA" id="ARBA00023273"/>
    </source>
</evidence>
<evidence type="ECO:0000313" key="18">
    <source>
        <dbReference type="Proteomes" id="UP001239994"/>
    </source>
</evidence>
<dbReference type="Gene3D" id="1.10.8.1220">
    <property type="match status" value="1"/>
</dbReference>
<dbReference type="GO" id="GO:0097729">
    <property type="term" value="C:9+2 motile cilium"/>
    <property type="evidence" value="ECO:0007669"/>
    <property type="project" value="UniProtKB-ARBA"/>
</dbReference>
<dbReference type="InterPro" id="IPR004273">
    <property type="entry name" value="Dynein_heavy_D6_P-loop"/>
</dbReference>
<dbReference type="InterPro" id="IPR041466">
    <property type="entry name" value="Dynein_AAA5_ext"/>
</dbReference>
<dbReference type="Pfam" id="PF08393">
    <property type="entry name" value="DHC_N2"/>
    <property type="match status" value="1"/>
</dbReference>
<dbReference type="EMBL" id="JAROKS010000016">
    <property type="protein sequence ID" value="KAK1794794.1"/>
    <property type="molecule type" value="Genomic_DNA"/>
</dbReference>
<dbReference type="Gene3D" id="1.20.1270.280">
    <property type="match status" value="1"/>
</dbReference>
<dbReference type="SUPFAM" id="SSF52540">
    <property type="entry name" value="P-loop containing nucleoside triphosphate hydrolases"/>
    <property type="match status" value="4"/>
</dbReference>
<evidence type="ECO:0000256" key="2">
    <source>
        <dbReference type="ARBA" id="ARBA00008887"/>
    </source>
</evidence>